<dbReference type="Gene3D" id="2.60.40.1120">
    <property type="entry name" value="Carboxypeptidase-like, regulatory domain"/>
    <property type="match status" value="1"/>
</dbReference>
<dbReference type="InterPro" id="IPR023996">
    <property type="entry name" value="TonB-dep_OMP_SusC/RagA"/>
</dbReference>
<dbReference type="InterPro" id="IPR036942">
    <property type="entry name" value="Beta-barrel_TonB_sf"/>
</dbReference>
<keyword evidence="4 7" id="KW-0812">Transmembrane</keyword>
<feature type="domain" description="TonB-dependent receptor plug" evidence="10">
    <location>
        <begin position="117"/>
        <end position="237"/>
    </location>
</feature>
<organism evidence="11 12">
    <name type="scientific">Pedobacter cryophilus</name>
    <dbReference type="NCBI Taxonomy" id="2571271"/>
    <lineage>
        <taxon>Bacteria</taxon>
        <taxon>Pseudomonadati</taxon>
        <taxon>Bacteroidota</taxon>
        <taxon>Sphingobacteriia</taxon>
        <taxon>Sphingobacteriales</taxon>
        <taxon>Sphingobacteriaceae</taxon>
        <taxon>Pedobacter</taxon>
    </lineage>
</organism>
<evidence type="ECO:0000256" key="8">
    <source>
        <dbReference type="SAM" id="MobiDB-lite"/>
    </source>
</evidence>
<keyword evidence="12" id="KW-1185">Reference proteome</keyword>
<proteinExistence type="inferred from homology"/>
<dbReference type="AlphaFoldDB" id="A0A4U1BXN2"/>
<dbReference type="PROSITE" id="PS52016">
    <property type="entry name" value="TONB_DEPENDENT_REC_3"/>
    <property type="match status" value="1"/>
</dbReference>
<dbReference type="SUPFAM" id="SSF49464">
    <property type="entry name" value="Carboxypeptidase regulatory domain-like"/>
    <property type="match status" value="1"/>
</dbReference>
<evidence type="ECO:0000313" key="11">
    <source>
        <dbReference type="EMBL" id="TKB97792.1"/>
    </source>
</evidence>
<dbReference type="InterPro" id="IPR037066">
    <property type="entry name" value="Plug_dom_sf"/>
</dbReference>
<dbReference type="Pfam" id="PF07715">
    <property type="entry name" value="Plug"/>
    <property type="match status" value="1"/>
</dbReference>
<evidence type="ECO:0000259" key="10">
    <source>
        <dbReference type="Pfam" id="PF07715"/>
    </source>
</evidence>
<dbReference type="Pfam" id="PF13715">
    <property type="entry name" value="CarbopepD_reg_2"/>
    <property type="match status" value="1"/>
</dbReference>
<dbReference type="InterPro" id="IPR012910">
    <property type="entry name" value="Plug_dom"/>
</dbReference>
<accession>A0A4U1BXN2</accession>
<dbReference type="FunFam" id="2.170.130.10:FF:000008">
    <property type="entry name" value="SusC/RagA family TonB-linked outer membrane protein"/>
    <property type="match status" value="1"/>
</dbReference>
<dbReference type="InterPro" id="IPR008969">
    <property type="entry name" value="CarboxyPept-like_regulatory"/>
</dbReference>
<evidence type="ECO:0000313" key="12">
    <source>
        <dbReference type="Proteomes" id="UP000308181"/>
    </source>
</evidence>
<evidence type="ECO:0000256" key="2">
    <source>
        <dbReference type="ARBA" id="ARBA00022448"/>
    </source>
</evidence>
<name>A0A4U1BXN2_9SPHI</name>
<dbReference type="NCBIfam" id="TIGR04056">
    <property type="entry name" value="OMP_RagA_SusC"/>
    <property type="match status" value="1"/>
</dbReference>
<dbReference type="InterPro" id="IPR039426">
    <property type="entry name" value="TonB-dep_rcpt-like"/>
</dbReference>
<dbReference type="EMBL" id="SWBP01000003">
    <property type="protein sequence ID" value="TKB97792.1"/>
    <property type="molecule type" value="Genomic_DNA"/>
</dbReference>
<feature type="signal peptide" evidence="9">
    <location>
        <begin position="1"/>
        <end position="21"/>
    </location>
</feature>
<comment type="caution">
    <text evidence="11">The sequence shown here is derived from an EMBL/GenBank/DDBJ whole genome shotgun (WGS) entry which is preliminary data.</text>
</comment>
<dbReference type="Gene3D" id="2.40.170.20">
    <property type="entry name" value="TonB-dependent receptor, beta-barrel domain"/>
    <property type="match status" value="1"/>
</dbReference>
<evidence type="ECO:0000256" key="9">
    <source>
        <dbReference type="SAM" id="SignalP"/>
    </source>
</evidence>
<keyword evidence="2 7" id="KW-0813">Transport</keyword>
<dbReference type="SUPFAM" id="SSF56935">
    <property type="entry name" value="Porins"/>
    <property type="match status" value="1"/>
</dbReference>
<dbReference type="Gene3D" id="2.170.130.10">
    <property type="entry name" value="TonB-dependent receptor, plug domain"/>
    <property type="match status" value="1"/>
</dbReference>
<comment type="subcellular location">
    <subcellularLocation>
        <location evidence="1 7">Cell outer membrane</location>
        <topology evidence="1 7">Multi-pass membrane protein</topology>
    </subcellularLocation>
</comment>
<dbReference type="NCBIfam" id="TIGR04057">
    <property type="entry name" value="SusC_RagA_signa"/>
    <property type="match status" value="1"/>
</dbReference>
<keyword evidence="3 7" id="KW-1134">Transmembrane beta strand</keyword>
<keyword evidence="5 7" id="KW-0472">Membrane</keyword>
<feature type="chain" id="PRO_5020637846" evidence="9">
    <location>
        <begin position="22"/>
        <end position="1016"/>
    </location>
</feature>
<evidence type="ECO:0000256" key="5">
    <source>
        <dbReference type="ARBA" id="ARBA00023136"/>
    </source>
</evidence>
<feature type="region of interest" description="Disordered" evidence="8">
    <location>
        <begin position="475"/>
        <end position="494"/>
    </location>
</feature>
<dbReference type="RefSeq" id="WP_136826367.1">
    <property type="nucleotide sequence ID" value="NZ_SWBP01000003.1"/>
</dbReference>
<evidence type="ECO:0000256" key="6">
    <source>
        <dbReference type="ARBA" id="ARBA00023237"/>
    </source>
</evidence>
<feature type="compositionally biased region" description="Low complexity" evidence="8">
    <location>
        <begin position="479"/>
        <end position="494"/>
    </location>
</feature>
<protein>
    <submittedName>
        <fullName evidence="11">TonB-dependent receptor</fullName>
    </submittedName>
</protein>
<sequence length="1016" mass="108911">MKQKLLSMFFVCLMLAGAAFAQDKRVTGKVTSKEDGLPLPGVSVKATGSNVVTQTDANGNYSIGVPATAKSLEFSFIGFLSQNVAIGSKTAINISLVTDAKQLSEIVVTAYGTQRRADVTGAQSSIKAADIANTPILSPEQALQGRAAGVQVTQSSGTPGGGISIRIRGTSSIGASSQPLYVVDGVPISTGSYTQIGAGGQTSNALSDINPNDIESIEVLKDAASSAIYGSRAANGVVIVNTKRGANQTTKISFNSYYGQQEVNKLLPLISGQQYIELMNEAVLNRRGPGNNYGTLTGLSADPATYANTDWQNEIFRTAPIKNYDLSARGGNDKTKFSISGSYFDQEGIVIASGFKRWSGRINVDNQATEKLKLSLNAGFNSSVSNRINNDNNINGVVSASILLGSHIPVYNANGTYGKDAVSSVDNPVASALERIFLNTNNRLLTSGSAEYQILPSLTFKSQLSLDYLTSKDRNYNPTTTNTGAASAGAGSEGQNQEVNYVTENILNFNKTFASKHILNLTGVFSYQESNYENLFAAATGFPTNDFTRLSSGAVRVTTASGGSSYALESYVARANYSFNNKYVLQGSVRVDGSSRFGADKRYGTFPAVSAAWNVTEESFLKNVNEISNLKLRGSYGIVGNQEIGNFTSLQLVGGGANYLQQSGLAPSQLGNTILSWENTASIDLGFDLGMFKNRLTFTFDAYQKKTEDLLLGQPLVGSSGFLSIQSNIGKLENKGLEFGLTGVILDKKDFSWTSNVNLSFNKNEVLAISGNPFASGFASWVAPGGSLGDFRGYRTDGIFQSAAEIAAAPIHTVTASALTSTAPGDQRFKDLNGDGRITADDQEIIGNGMPTYFGGFTNNFRYKNFDLSAFVQFSGGNQIYNNTRGFSEGMNSIFGQTTAVLNRWTPTNPSTTMPRAVYQDPNNNRRTSDRFLEDGDFLRMKNISLSYTFSPQFLTKLKVSNLKLYVAGQNLFTITDYSGLDPEVSTFSDTNTAPGTDFLTFPQSKTYTFGLNLTF</sequence>
<dbReference type="OrthoDB" id="9768177at2"/>
<comment type="similarity">
    <text evidence="7">Belongs to the TonB-dependent receptor family.</text>
</comment>
<evidence type="ECO:0000256" key="3">
    <source>
        <dbReference type="ARBA" id="ARBA00022452"/>
    </source>
</evidence>
<keyword evidence="6 7" id="KW-0998">Cell outer membrane</keyword>
<gene>
    <name evidence="11" type="ORF">FA046_10555</name>
</gene>
<keyword evidence="11" id="KW-0675">Receptor</keyword>
<evidence type="ECO:0000256" key="7">
    <source>
        <dbReference type="PROSITE-ProRule" id="PRU01360"/>
    </source>
</evidence>
<dbReference type="Proteomes" id="UP000308181">
    <property type="component" value="Unassembled WGS sequence"/>
</dbReference>
<keyword evidence="9" id="KW-0732">Signal</keyword>
<reference evidence="11 12" key="1">
    <citation type="submission" date="2019-04" db="EMBL/GenBank/DDBJ databases">
        <title>Pedobacter sp. AR-3-17 sp. nov., isolated from Arctic soil.</title>
        <authorList>
            <person name="Dahal R.H."/>
            <person name="Kim D.-U."/>
        </authorList>
    </citation>
    <scope>NUCLEOTIDE SEQUENCE [LARGE SCALE GENOMIC DNA]</scope>
    <source>
        <strain evidence="11 12">AR-3-17</strain>
    </source>
</reference>
<dbReference type="InterPro" id="IPR023997">
    <property type="entry name" value="TonB-dep_OMP_SusC/RagA_CS"/>
</dbReference>
<dbReference type="GO" id="GO:0009279">
    <property type="term" value="C:cell outer membrane"/>
    <property type="evidence" value="ECO:0007669"/>
    <property type="project" value="UniProtKB-SubCell"/>
</dbReference>
<evidence type="ECO:0000256" key="4">
    <source>
        <dbReference type="ARBA" id="ARBA00022692"/>
    </source>
</evidence>
<evidence type="ECO:0000256" key="1">
    <source>
        <dbReference type="ARBA" id="ARBA00004571"/>
    </source>
</evidence>